<dbReference type="Pfam" id="PF01071">
    <property type="entry name" value="GARS_A"/>
    <property type="match status" value="1"/>
</dbReference>
<dbReference type="CDD" id="cd08645">
    <property type="entry name" value="FMT_core_GART"/>
    <property type="match status" value="1"/>
</dbReference>
<dbReference type="PROSITE" id="PS00373">
    <property type="entry name" value="GART"/>
    <property type="match status" value="1"/>
</dbReference>
<dbReference type="Gene3D" id="3.90.650.10">
    <property type="entry name" value="PurM-like C-terminal domain"/>
    <property type="match status" value="1"/>
</dbReference>
<keyword evidence="9 19" id="KW-0436">Ligase</keyword>
<evidence type="ECO:0000256" key="17">
    <source>
        <dbReference type="ARBA" id="ARBA00023268"/>
    </source>
</evidence>
<comment type="subunit">
    <text evidence="8">Homodimer.</text>
</comment>
<dbReference type="InterPro" id="IPR011054">
    <property type="entry name" value="Rudment_hybrid_motif"/>
</dbReference>
<dbReference type="OMA" id="EVMQACC"/>
<dbReference type="HAMAP" id="MF_01930">
    <property type="entry name" value="PurN"/>
    <property type="match status" value="1"/>
</dbReference>
<dbReference type="Gene3D" id="3.40.50.170">
    <property type="entry name" value="Formyl transferase, N-terminal domain"/>
    <property type="match status" value="1"/>
</dbReference>
<dbReference type="InterPro" id="IPR004607">
    <property type="entry name" value="GART"/>
</dbReference>
<keyword evidence="13 19" id="KW-0658">Purine biosynthesis</keyword>
<dbReference type="SMART" id="SM01210">
    <property type="entry name" value="GARS_C"/>
    <property type="match status" value="1"/>
</dbReference>
<comment type="catalytic activity">
    <reaction evidence="19">
        <text>2-formamido-N(1)-(5-O-phospho-beta-D-ribosyl)acetamidine + ATP = 5-amino-1-(5-phospho-beta-D-ribosyl)imidazole + ADP + phosphate + H(+)</text>
        <dbReference type="Rhea" id="RHEA:23032"/>
        <dbReference type="ChEBI" id="CHEBI:15378"/>
        <dbReference type="ChEBI" id="CHEBI:30616"/>
        <dbReference type="ChEBI" id="CHEBI:43474"/>
        <dbReference type="ChEBI" id="CHEBI:137981"/>
        <dbReference type="ChEBI" id="CHEBI:147287"/>
        <dbReference type="ChEBI" id="CHEBI:456216"/>
        <dbReference type="EC" id="6.3.3.1"/>
    </reaction>
</comment>
<dbReference type="InterPro" id="IPR004733">
    <property type="entry name" value="PurM_cligase"/>
</dbReference>
<evidence type="ECO:0000256" key="9">
    <source>
        <dbReference type="ARBA" id="ARBA00022598"/>
    </source>
</evidence>
<dbReference type="Gene3D" id="3.30.1490.20">
    <property type="entry name" value="ATP-grasp fold, A domain"/>
    <property type="match status" value="1"/>
</dbReference>
<evidence type="ECO:0000256" key="10">
    <source>
        <dbReference type="ARBA" id="ARBA00022679"/>
    </source>
</evidence>
<dbReference type="PROSITE" id="PS50975">
    <property type="entry name" value="ATP_GRASP"/>
    <property type="match status" value="1"/>
</dbReference>
<dbReference type="CDD" id="cd02196">
    <property type="entry name" value="PurM"/>
    <property type="match status" value="1"/>
</dbReference>
<evidence type="ECO:0000256" key="2">
    <source>
        <dbReference type="ARBA" id="ARBA00004686"/>
    </source>
</evidence>
<evidence type="ECO:0000256" key="16">
    <source>
        <dbReference type="ARBA" id="ARBA00023211"/>
    </source>
</evidence>
<keyword evidence="11 19" id="KW-0479">Metal-binding</keyword>
<comment type="catalytic activity">
    <reaction evidence="19">
        <text>N(1)-(5-phospho-beta-D-ribosyl)glycinamide + (6R)-10-formyltetrahydrofolate = N(2)-formyl-N(1)-(5-phospho-beta-D-ribosyl)glycinamide + (6S)-5,6,7,8-tetrahydrofolate + H(+)</text>
        <dbReference type="Rhea" id="RHEA:15053"/>
        <dbReference type="ChEBI" id="CHEBI:15378"/>
        <dbReference type="ChEBI" id="CHEBI:57453"/>
        <dbReference type="ChEBI" id="CHEBI:143788"/>
        <dbReference type="ChEBI" id="CHEBI:147286"/>
        <dbReference type="ChEBI" id="CHEBI:195366"/>
        <dbReference type="EC" id="2.1.2.2"/>
    </reaction>
</comment>
<dbReference type="NCBIfam" id="TIGR00639">
    <property type="entry name" value="PurN"/>
    <property type="match status" value="1"/>
</dbReference>
<dbReference type="FunFam" id="3.90.650.10:FF:000007">
    <property type="entry name" value="Trifunctional purine biosynthetic protein adenosine-3"/>
    <property type="match status" value="1"/>
</dbReference>
<dbReference type="Pfam" id="PF02844">
    <property type="entry name" value="GARS_N"/>
    <property type="match status" value="1"/>
</dbReference>
<dbReference type="GO" id="GO:0004641">
    <property type="term" value="F:phosphoribosylformylglycinamidine cyclo-ligase activity"/>
    <property type="evidence" value="ECO:0000318"/>
    <property type="project" value="GO_Central"/>
</dbReference>
<evidence type="ECO:0000256" key="7">
    <source>
        <dbReference type="ARBA" id="ARBA00008696"/>
    </source>
</evidence>
<dbReference type="FunFam" id="3.90.600.10:FF:000001">
    <property type="entry name" value="Trifunctional purine biosynthetic protein adenosine-3"/>
    <property type="match status" value="1"/>
</dbReference>
<sequence length="1012" mass="107205">MTDKVLVIGSGGREHCLAWKLAQSSQVAQVLVAPGNAGTANSEKITNMGPDVPIGNYPTLASWCKENGISLVVVGPEAPLAGGIADCLAEAGIPCFGPTKAAAEIESSKVFAKSFMDHCKIPTARWGSFTEVDAACKHINTAPYKALVVKANGLAAGKGVVVASNPEEACQAVRDIIQDKLFGAAGESVIIEELLEGEEFSVLAFCDGSHFEAMLPAQDHKRVREGDQGPNTGGMGAYCPCPQVSRQVLQQINEEILQRAVGGMKEQGRPYKGVLYAGLMITKDGPRVLEFNCRFGDPETQVVLPLLKSDLYATMKACVAGDLPSAKPSFHDDRCCVAIVLASGGYPASYKKGYEITGLDEVSSQTDMMVIHAGTALKDGKVVTSGGRVLAVVSSATDLLTAAAMANEGAKRVKFDGGFYRTDIARRACNFLAQNRSPGLTYSGSGVDITAGDSLVQAIKPLAKATARAGCDAALGGFGGLFDVRAAGYKDPILVSGTDGVGTKLKIAQACNLHQTIGQDLVAMCVNDILAHGAESLFFLDYFSCGKLEVGVARDVVGGVAEGCKMAGCALLGGETAEMPGMYAPNEYDLAGFTVGAVERGHMLPRTDEIQVGDVVLGVASSGIHSNGYSLVRRLVEQEGLDFRDPCPFKEGAILGEALLTPTRIYSKTLLPAVRSGHVKAFAHITGGGLLENIPRIMPRSMAVQLDASKWEIPSVFGWISHHGGVEELEMARTFNCGIGGVLVVRAEDEGAVLEMVRLNGEKAWRVGQVVPKCGDGAAVSITNLSSSLARCYSPAMNGVQEGGEEKKMRVAVLISGTGTNLQALINHTKDPNKNSKAEICLVISNIPDVLGLERAQKAGIPTKVISHKGLSRQDFDMKIHEVLQAANIEFICLAGFMRILSGEFVSRWRGRLINVHPSLLPSFKGMNAHKLVLEAGVRLSGCSVHYVVEEVDAGAILVQESIPVLPRDTESTLQERVKTAEHVAYPRALELIARGQASLGSEGKVEWKMDS</sequence>
<dbReference type="GO" id="GO:0004644">
    <property type="term" value="F:phosphoribosylglycinamide formyltransferase activity"/>
    <property type="evidence" value="ECO:0007669"/>
    <property type="project" value="UniProtKB-EC"/>
</dbReference>
<dbReference type="InterPro" id="IPR036921">
    <property type="entry name" value="PurM-like_N_sf"/>
</dbReference>
<comment type="catalytic activity">
    <reaction evidence="19">
        <text>5-phospho-beta-D-ribosylamine + glycine + ATP = N(1)-(5-phospho-beta-D-ribosyl)glycinamide + ADP + phosphate + H(+)</text>
        <dbReference type="Rhea" id="RHEA:17453"/>
        <dbReference type="ChEBI" id="CHEBI:15378"/>
        <dbReference type="ChEBI" id="CHEBI:30616"/>
        <dbReference type="ChEBI" id="CHEBI:43474"/>
        <dbReference type="ChEBI" id="CHEBI:57305"/>
        <dbReference type="ChEBI" id="CHEBI:58681"/>
        <dbReference type="ChEBI" id="CHEBI:143788"/>
        <dbReference type="ChEBI" id="CHEBI:456216"/>
        <dbReference type="EC" id="6.3.4.13"/>
    </reaction>
</comment>
<dbReference type="GO" id="GO:0006189">
    <property type="term" value="P:'de novo' IMP biosynthetic process"/>
    <property type="evidence" value="ECO:0007669"/>
    <property type="project" value="UniProtKB-UniRule"/>
</dbReference>
<keyword evidence="10" id="KW-0808">Transferase</keyword>
<dbReference type="InParanoid" id="A0A7M7PHQ0"/>
<accession>A0A7M7PHQ0</accession>
<dbReference type="SMART" id="SM01209">
    <property type="entry name" value="GARS_A"/>
    <property type="match status" value="1"/>
</dbReference>
<evidence type="ECO:0000256" key="8">
    <source>
        <dbReference type="ARBA" id="ARBA00011738"/>
    </source>
</evidence>
<dbReference type="Pfam" id="PF02843">
    <property type="entry name" value="GARS_C"/>
    <property type="match status" value="1"/>
</dbReference>
<keyword evidence="12 18" id="KW-0547">Nucleotide-binding</keyword>
<evidence type="ECO:0000256" key="15">
    <source>
        <dbReference type="ARBA" id="ARBA00022842"/>
    </source>
</evidence>
<dbReference type="NCBIfam" id="TIGR00878">
    <property type="entry name" value="purM"/>
    <property type="match status" value="1"/>
</dbReference>
<dbReference type="InterPro" id="IPR036477">
    <property type="entry name" value="Formyl_transf_N_sf"/>
</dbReference>
<dbReference type="InterPro" id="IPR020561">
    <property type="entry name" value="PRibGlycinamid_synth_ATP-grasp"/>
</dbReference>
<dbReference type="InterPro" id="IPR016188">
    <property type="entry name" value="PurM-like_N"/>
</dbReference>
<dbReference type="GO" id="GO:0004637">
    <property type="term" value="F:phosphoribosylamine-glycine ligase activity"/>
    <property type="evidence" value="ECO:0000318"/>
    <property type="project" value="GO_Central"/>
</dbReference>
<dbReference type="AlphaFoldDB" id="A0A7M7PHQ0"/>
<dbReference type="FunFam" id="3.40.50.170:FF:000006">
    <property type="entry name" value="Trifunctional purine biosynthetic protein adenosine-3"/>
    <property type="match status" value="1"/>
</dbReference>
<comment type="similarity">
    <text evidence="7 19">In the central section; belongs to the AIR synthase family.</text>
</comment>
<dbReference type="PANTHER" id="PTHR10520">
    <property type="entry name" value="TRIFUNCTIONAL PURINE BIOSYNTHETIC PROTEIN ADENOSINE-3-RELATED"/>
    <property type="match status" value="1"/>
</dbReference>
<keyword evidence="22" id="KW-1185">Reference proteome</keyword>
<organism evidence="21 22">
    <name type="scientific">Strongylocentrotus purpuratus</name>
    <name type="common">Purple sea urchin</name>
    <dbReference type="NCBI Taxonomy" id="7668"/>
    <lineage>
        <taxon>Eukaryota</taxon>
        <taxon>Metazoa</taxon>
        <taxon>Echinodermata</taxon>
        <taxon>Eleutherozoa</taxon>
        <taxon>Echinozoa</taxon>
        <taxon>Echinoidea</taxon>
        <taxon>Euechinoidea</taxon>
        <taxon>Echinacea</taxon>
        <taxon>Camarodonta</taxon>
        <taxon>Echinidea</taxon>
        <taxon>Strongylocentrotidae</taxon>
        <taxon>Strongylocentrotus</taxon>
    </lineage>
</organism>
<dbReference type="PROSITE" id="PS00184">
    <property type="entry name" value="GARS"/>
    <property type="match status" value="1"/>
</dbReference>
<dbReference type="UniPathway" id="UPA00074">
    <property type="reaction ID" value="UER00125"/>
</dbReference>
<evidence type="ECO:0000256" key="1">
    <source>
        <dbReference type="ARBA" id="ARBA00001946"/>
    </source>
</evidence>
<dbReference type="GeneID" id="580766"/>
<dbReference type="SUPFAM" id="SSF56042">
    <property type="entry name" value="PurM C-terminal domain-like"/>
    <property type="match status" value="1"/>
</dbReference>
<dbReference type="SUPFAM" id="SSF51246">
    <property type="entry name" value="Rudiment single hybrid motif"/>
    <property type="match status" value="1"/>
</dbReference>
<dbReference type="GO" id="GO:0005524">
    <property type="term" value="F:ATP binding"/>
    <property type="evidence" value="ECO:0007669"/>
    <property type="project" value="UniProtKB-UniRule"/>
</dbReference>
<dbReference type="InterPro" id="IPR037123">
    <property type="entry name" value="PRibGlycinamide_synth_C_sf"/>
</dbReference>
<comment type="pathway">
    <text evidence="2 19">Purine metabolism; IMP biosynthesis via de novo pathway; 5-amino-1-(5-phospho-D-ribosyl)imidazole from N(2)-formyl-N(1)-(5-phospho-D-ribosyl)glycinamide: step 2/2.</text>
</comment>
<comment type="cofactor">
    <cofactor evidence="1">
        <name>Mg(2+)</name>
        <dbReference type="ChEBI" id="CHEBI:18420"/>
    </cofactor>
</comment>
<evidence type="ECO:0000256" key="6">
    <source>
        <dbReference type="ARBA" id="ARBA00008630"/>
    </source>
</evidence>
<dbReference type="HAMAP" id="MF_00741">
    <property type="entry name" value="AIRS"/>
    <property type="match status" value="1"/>
</dbReference>
<dbReference type="Gene3D" id="3.90.600.10">
    <property type="entry name" value="Phosphoribosylglycinamide synthetase, C-terminal domain"/>
    <property type="match status" value="1"/>
</dbReference>
<evidence type="ECO:0000256" key="14">
    <source>
        <dbReference type="ARBA" id="ARBA00022840"/>
    </source>
</evidence>
<evidence type="ECO:0000256" key="19">
    <source>
        <dbReference type="RuleBase" id="RU363089"/>
    </source>
</evidence>
<evidence type="ECO:0000256" key="13">
    <source>
        <dbReference type="ARBA" id="ARBA00022755"/>
    </source>
</evidence>
<dbReference type="GO" id="GO:0006164">
    <property type="term" value="P:purine nucleotide biosynthetic process"/>
    <property type="evidence" value="ECO:0000318"/>
    <property type="project" value="GO_Central"/>
</dbReference>
<dbReference type="Gene3D" id="3.30.470.20">
    <property type="entry name" value="ATP-grasp fold, B domain"/>
    <property type="match status" value="1"/>
</dbReference>
<dbReference type="SUPFAM" id="SSF53328">
    <property type="entry name" value="Formyltransferase"/>
    <property type="match status" value="1"/>
</dbReference>
<dbReference type="InterPro" id="IPR013815">
    <property type="entry name" value="ATP_grasp_subdomain_1"/>
</dbReference>
<dbReference type="Gene3D" id="3.40.50.20">
    <property type="match status" value="1"/>
</dbReference>
<dbReference type="NCBIfam" id="TIGR00877">
    <property type="entry name" value="purD"/>
    <property type="match status" value="1"/>
</dbReference>
<feature type="domain" description="ATP-grasp" evidence="20">
    <location>
        <begin position="113"/>
        <end position="320"/>
    </location>
</feature>
<evidence type="ECO:0000256" key="12">
    <source>
        <dbReference type="ARBA" id="ARBA00022741"/>
    </source>
</evidence>
<proteinExistence type="inferred from homology"/>
<protein>
    <recommendedName>
        <fullName evidence="19">Trifunctional purine biosynthetic protein adenosine-3</fullName>
    </recommendedName>
    <domain>
        <recommendedName>
            <fullName evidence="19">Phosphoribosylamine--glycine ligase</fullName>
            <ecNumber evidence="19">6.3.4.13</ecNumber>
        </recommendedName>
        <alternativeName>
            <fullName evidence="19">Glycinamide ribonucleotide synthetase</fullName>
            <shortName evidence="19">GARS</shortName>
        </alternativeName>
        <alternativeName>
            <fullName evidence="19">Phosphoribosylglycinamide synthetase</fullName>
        </alternativeName>
    </domain>
    <domain>
        <recommendedName>
            <fullName evidence="19">Phosphoribosylformylglycinamidine cyclo-ligase</fullName>
            <ecNumber evidence="19">6.3.3.1</ecNumber>
        </recommendedName>
        <alternativeName>
            <fullName evidence="19">AIR synthase</fullName>
            <shortName evidence="19">AIRS</shortName>
        </alternativeName>
        <alternativeName>
            <fullName evidence="19">Phosphoribosyl-aminoimidazole synthetase</fullName>
        </alternativeName>
    </domain>
    <domain>
        <recommendedName>
            <fullName evidence="19">Phosphoribosylglycinamide formyltransferase</fullName>
            <ecNumber evidence="19">2.1.2.2</ecNumber>
        </recommendedName>
        <alternativeName>
            <fullName evidence="19">5'-phosphoribosylglycinamide transformylase</fullName>
        </alternativeName>
        <alternativeName>
            <fullName evidence="19">GAR transformylase</fullName>
            <shortName evidence="19">GART</shortName>
        </alternativeName>
    </domain>
</protein>
<dbReference type="FunFam" id="3.40.50.20:FF:000006">
    <property type="entry name" value="Phosphoribosylamine--glycine ligase, chloroplastic"/>
    <property type="match status" value="1"/>
</dbReference>
<evidence type="ECO:0000256" key="11">
    <source>
        <dbReference type="ARBA" id="ARBA00022723"/>
    </source>
</evidence>
<keyword evidence="15" id="KW-0460">Magnesium</keyword>
<dbReference type="PANTHER" id="PTHR10520:SF12">
    <property type="entry name" value="TRIFUNCTIONAL PURINE BIOSYNTHETIC PROTEIN ADENOSINE-3"/>
    <property type="match status" value="1"/>
</dbReference>
<dbReference type="EC" id="6.3.3.1" evidence="19"/>
<dbReference type="OrthoDB" id="2018833at2759"/>
<dbReference type="SUPFAM" id="SSF52440">
    <property type="entry name" value="PreATP-grasp domain"/>
    <property type="match status" value="1"/>
</dbReference>
<reference evidence="22" key="1">
    <citation type="submission" date="2015-02" db="EMBL/GenBank/DDBJ databases">
        <title>Genome sequencing for Strongylocentrotus purpuratus.</title>
        <authorList>
            <person name="Murali S."/>
            <person name="Liu Y."/>
            <person name="Vee V."/>
            <person name="English A."/>
            <person name="Wang M."/>
            <person name="Skinner E."/>
            <person name="Han Y."/>
            <person name="Muzny D.M."/>
            <person name="Worley K.C."/>
            <person name="Gibbs R.A."/>
        </authorList>
    </citation>
    <scope>NUCLEOTIDE SEQUENCE</scope>
</reference>
<dbReference type="FunFam" id="3.30.1490.20:FF:000006">
    <property type="entry name" value="phosphoribosylamine--glycine ligase, chloroplastic-like"/>
    <property type="match status" value="1"/>
</dbReference>
<dbReference type="CTD" id="2618"/>
<comment type="similarity">
    <text evidence="6 19">In the C-terminal section; belongs to the GART family.</text>
</comment>
<dbReference type="Pfam" id="PF00586">
    <property type="entry name" value="AIRS"/>
    <property type="match status" value="1"/>
</dbReference>
<dbReference type="Proteomes" id="UP000007110">
    <property type="component" value="Unassembled WGS sequence"/>
</dbReference>
<dbReference type="Pfam" id="PF02769">
    <property type="entry name" value="AIRS_C"/>
    <property type="match status" value="1"/>
</dbReference>
<dbReference type="Gene3D" id="3.30.1330.10">
    <property type="entry name" value="PurM-like, N-terminal domain"/>
    <property type="match status" value="1"/>
</dbReference>
<dbReference type="InterPro" id="IPR020562">
    <property type="entry name" value="PRibGlycinamide_synth_N"/>
</dbReference>
<dbReference type="EnsemblMetazoa" id="XM_030995410">
    <property type="protein sequence ID" value="XP_030851270"/>
    <property type="gene ID" value="LOC580766"/>
</dbReference>
<dbReference type="InterPro" id="IPR000115">
    <property type="entry name" value="PRibGlycinamide_synth"/>
</dbReference>
<evidence type="ECO:0000256" key="3">
    <source>
        <dbReference type="ARBA" id="ARBA00005054"/>
    </source>
</evidence>
<dbReference type="InterPro" id="IPR020560">
    <property type="entry name" value="PRibGlycinamide_synth_C-dom"/>
</dbReference>
<evidence type="ECO:0000256" key="5">
    <source>
        <dbReference type="ARBA" id="ARBA00007423"/>
    </source>
</evidence>
<comment type="similarity">
    <text evidence="5 19">In the N-terminal section; belongs to the GARS family.</text>
</comment>
<keyword evidence="16 19" id="KW-0464">Manganese</keyword>
<dbReference type="FunFam" id="3.30.470.20:FF:000018">
    <property type="entry name" value="Trifunctional purine biosynthetic protein adenosine-3"/>
    <property type="match status" value="1"/>
</dbReference>
<dbReference type="InterPro" id="IPR001555">
    <property type="entry name" value="GART_AS"/>
</dbReference>
<evidence type="ECO:0000313" key="21">
    <source>
        <dbReference type="EnsemblMetazoa" id="XP_030851270"/>
    </source>
</evidence>
<dbReference type="Pfam" id="PF00551">
    <property type="entry name" value="Formyl_trans_N"/>
    <property type="match status" value="1"/>
</dbReference>
<comment type="pathway">
    <text evidence="4 19">Purine metabolism; IMP biosynthesis via de novo pathway; N(1)-(5-phospho-D-ribosyl)glycinamide from 5-phospho-alpha-D-ribose 1-diphosphate: step 2/2.</text>
</comment>
<dbReference type="HAMAP" id="MF_00138">
    <property type="entry name" value="GARS"/>
    <property type="match status" value="1"/>
</dbReference>
<comment type="pathway">
    <text evidence="3 19">Purine metabolism; IMP biosynthesis via de novo pathway; N(2)-formyl-N(1)-(5-phospho-D-ribosyl)glycinamide from N(1)-(5-phospho-D-ribosyl)glycinamide (10-formyl THF route): step 1/1.</text>
</comment>
<dbReference type="InterPro" id="IPR020559">
    <property type="entry name" value="PRibGlycinamide_synth_CS"/>
</dbReference>
<evidence type="ECO:0000256" key="18">
    <source>
        <dbReference type="PROSITE-ProRule" id="PRU00409"/>
    </source>
</evidence>
<dbReference type="KEGG" id="spu:580766"/>
<dbReference type="GO" id="GO:0046872">
    <property type="term" value="F:metal ion binding"/>
    <property type="evidence" value="ECO:0007669"/>
    <property type="project" value="UniProtKB-KW"/>
</dbReference>
<dbReference type="SUPFAM" id="SSF56059">
    <property type="entry name" value="Glutathione synthetase ATP-binding domain-like"/>
    <property type="match status" value="1"/>
</dbReference>
<dbReference type="InterPro" id="IPR036676">
    <property type="entry name" value="PurM-like_C_sf"/>
</dbReference>
<evidence type="ECO:0000313" key="22">
    <source>
        <dbReference type="Proteomes" id="UP000007110"/>
    </source>
</evidence>
<dbReference type="SUPFAM" id="SSF55326">
    <property type="entry name" value="PurM N-terminal domain-like"/>
    <property type="match status" value="1"/>
</dbReference>
<dbReference type="InterPro" id="IPR010918">
    <property type="entry name" value="PurM-like_C_dom"/>
</dbReference>
<dbReference type="GO" id="GO:0005829">
    <property type="term" value="C:cytosol"/>
    <property type="evidence" value="ECO:0000318"/>
    <property type="project" value="GO_Central"/>
</dbReference>
<dbReference type="FunFam" id="3.30.1330.10:FF:000001">
    <property type="entry name" value="Phosphoribosylformylglycinamidine cyclo-ligase"/>
    <property type="match status" value="1"/>
</dbReference>
<dbReference type="InterPro" id="IPR016185">
    <property type="entry name" value="PreATP-grasp_dom_sf"/>
</dbReference>
<dbReference type="GO" id="GO:0046084">
    <property type="term" value="P:adenine biosynthetic process"/>
    <property type="evidence" value="ECO:0000318"/>
    <property type="project" value="GO_Central"/>
</dbReference>
<evidence type="ECO:0000256" key="4">
    <source>
        <dbReference type="ARBA" id="ARBA00005174"/>
    </source>
</evidence>
<keyword evidence="17 19" id="KW-0511">Multifunctional enzyme</keyword>
<dbReference type="InterPro" id="IPR011761">
    <property type="entry name" value="ATP-grasp"/>
</dbReference>
<reference evidence="21" key="2">
    <citation type="submission" date="2021-01" db="UniProtKB">
        <authorList>
            <consortium name="EnsemblMetazoa"/>
        </authorList>
    </citation>
    <scope>IDENTIFICATION</scope>
</reference>
<dbReference type="RefSeq" id="XP_030851270.1">
    <property type="nucleotide sequence ID" value="XM_030995410.1"/>
</dbReference>
<keyword evidence="14 18" id="KW-0067">ATP-binding</keyword>
<name>A0A7M7PHQ0_STRPU</name>
<dbReference type="InterPro" id="IPR002376">
    <property type="entry name" value="Formyl_transf_N"/>
</dbReference>
<evidence type="ECO:0000259" key="20">
    <source>
        <dbReference type="PROSITE" id="PS50975"/>
    </source>
</evidence>
<dbReference type="EC" id="6.3.4.13" evidence="19"/>
<dbReference type="EC" id="2.1.2.2" evidence="19"/>